<reference evidence="3" key="1">
    <citation type="submission" date="2019-08" db="EMBL/GenBank/DDBJ databases">
        <authorList>
            <person name="Kucharzyk K."/>
            <person name="Murdoch R.W."/>
            <person name="Higgins S."/>
            <person name="Loffler F."/>
        </authorList>
    </citation>
    <scope>NUCLEOTIDE SEQUENCE</scope>
</reference>
<dbReference type="InterPro" id="IPR013783">
    <property type="entry name" value="Ig-like_fold"/>
</dbReference>
<comment type="caution">
    <text evidence="3">The sequence shown here is derived from an EMBL/GenBank/DDBJ whole genome shotgun (WGS) entry which is preliminary data.</text>
</comment>
<dbReference type="Pfam" id="PF13385">
    <property type="entry name" value="Laminin_G_3"/>
    <property type="match status" value="1"/>
</dbReference>
<dbReference type="Gene3D" id="2.60.120.200">
    <property type="match status" value="1"/>
</dbReference>
<evidence type="ECO:0000256" key="1">
    <source>
        <dbReference type="SAM" id="Phobius"/>
    </source>
</evidence>
<dbReference type="InterPro" id="IPR035986">
    <property type="entry name" value="PKD_dom_sf"/>
</dbReference>
<dbReference type="InterPro" id="IPR022409">
    <property type="entry name" value="PKD/Chitinase_dom"/>
</dbReference>
<dbReference type="SUPFAM" id="SSF49899">
    <property type="entry name" value="Concanavalin A-like lectins/glucanases"/>
    <property type="match status" value="1"/>
</dbReference>
<dbReference type="InterPro" id="IPR012859">
    <property type="entry name" value="Pilin_N_archaeal"/>
</dbReference>
<name>A0A644V785_9ZZZZ</name>
<proteinExistence type="predicted"/>
<sequence length="413" mass="43511">MTEEVEGRENGVSPVIAALLILALTVLLTGVFALGMLSLGGQEPAPIAGITISDTNGVITLSHFSGDTLPAGEYKILVNGADRTADFQAGDVDFSPGSRLTWDQGVTHQLSLVSVVFTGGGRSVVIAEKKFYREGKGEANAAFSAVITEGKNATSQVKTGVSGTNPLPSVIADQADIWVVPDPVPGQTALEFTAEESSADMVYSWTSGNGQTADTRTAVFTYDTAGSYTVRLDVRNTVSGEAGSGSMRVSVREPGLTAMAWVKRNSDIYNLIVVRSSTGAASLSTAGGWAIQYGNPAHFGIEFKIVLTDSVTPSFNHARSRLEMAAGTWYHAAGVLNQSGTTTAETLKIYVNGVYPASIVYDTNPTGKKYLVSESAVIRQNPAFNVSSYSEVPFPLSGAEIASIYNAEKLDPR</sequence>
<dbReference type="AlphaFoldDB" id="A0A644V785"/>
<dbReference type="SMART" id="SM00089">
    <property type="entry name" value="PKD"/>
    <property type="match status" value="1"/>
</dbReference>
<dbReference type="InterPro" id="IPR013320">
    <property type="entry name" value="ConA-like_dom_sf"/>
</dbReference>
<dbReference type="EMBL" id="VSSQ01000234">
    <property type="protein sequence ID" value="MPL87204.1"/>
    <property type="molecule type" value="Genomic_DNA"/>
</dbReference>
<dbReference type="PROSITE" id="PS50093">
    <property type="entry name" value="PKD"/>
    <property type="match status" value="1"/>
</dbReference>
<dbReference type="Gene3D" id="2.60.40.10">
    <property type="entry name" value="Immunoglobulins"/>
    <property type="match status" value="1"/>
</dbReference>
<dbReference type="Pfam" id="PF00801">
    <property type="entry name" value="PKD"/>
    <property type="match status" value="1"/>
</dbReference>
<dbReference type="InterPro" id="IPR000601">
    <property type="entry name" value="PKD_dom"/>
</dbReference>
<protein>
    <recommendedName>
        <fullName evidence="2">PKD domain-containing protein</fullName>
    </recommendedName>
</protein>
<feature type="transmembrane region" description="Helical" evidence="1">
    <location>
        <begin position="15"/>
        <end position="37"/>
    </location>
</feature>
<dbReference type="CDD" id="cd00146">
    <property type="entry name" value="PKD"/>
    <property type="match status" value="1"/>
</dbReference>
<dbReference type="Pfam" id="PF07790">
    <property type="entry name" value="Pilin_N"/>
    <property type="match status" value="1"/>
</dbReference>
<evidence type="ECO:0000259" key="2">
    <source>
        <dbReference type="PROSITE" id="PS50093"/>
    </source>
</evidence>
<keyword evidence="1" id="KW-1133">Transmembrane helix</keyword>
<dbReference type="SUPFAM" id="SSF49299">
    <property type="entry name" value="PKD domain"/>
    <property type="match status" value="1"/>
</dbReference>
<keyword evidence="1" id="KW-0812">Transmembrane</keyword>
<keyword evidence="1" id="KW-0472">Membrane</keyword>
<gene>
    <name evidence="3" type="ORF">SDC9_33198</name>
</gene>
<organism evidence="3">
    <name type="scientific">bioreactor metagenome</name>
    <dbReference type="NCBI Taxonomy" id="1076179"/>
    <lineage>
        <taxon>unclassified sequences</taxon>
        <taxon>metagenomes</taxon>
        <taxon>ecological metagenomes</taxon>
    </lineage>
</organism>
<feature type="domain" description="PKD" evidence="2">
    <location>
        <begin position="190"/>
        <end position="256"/>
    </location>
</feature>
<accession>A0A644V785</accession>
<evidence type="ECO:0000313" key="3">
    <source>
        <dbReference type="EMBL" id="MPL87204.1"/>
    </source>
</evidence>